<sequence length="114" mass="12089">MLVVAIRMPLGGGVELRTQSSSSRSLCPPPEIVFDIAPASMIATLATMQFGRLCRIPLVTTAGLRGILLPSLRHAGGINLVIFLANLVDGDNITIPITGCRRISLRGHELPGHP</sequence>
<proteinExistence type="predicted"/>
<dbReference type="EMBL" id="MDET01000011">
    <property type="protein sequence ID" value="OQM76042.1"/>
    <property type="molecule type" value="Genomic_DNA"/>
</dbReference>
<comment type="caution">
    <text evidence="1">The sequence shown here is derived from an EMBL/GenBank/DDBJ whole genome shotgun (WGS) entry which is preliminary data.</text>
</comment>
<protein>
    <submittedName>
        <fullName evidence="1">Uncharacterized protein</fullName>
    </submittedName>
</protein>
<organism evidence="1 2">
    <name type="scientific">Manganibacter manganicus</name>
    <dbReference type="NCBI Taxonomy" id="1873176"/>
    <lineage>
        <taxon>Bacteria</taxon>
        <taxon>Pseudomonadati</taxon>
        <taxon>Pseudomonadota</taxon>
        <taxon>Alphaproteobacteria</taxon>
        <taxon>Hyphomicrobiales</taxon>
        <taxon>Phyllobacteriaceae</taxon>
        <taxon>Manganibacter</taxon>
    </lineage>
</organism>
<accession>A0A1V8RS45</accession>
<name>A0A1V8RS45_9HYPH</name>
<reference evidence="1 2" key="1">
    <citation type="journal article" date="2016" name="Int. J. Syst. Evol. Microbiol.">
        <title>Pseudaminobacter manganicus sp. nov., isolated from sludge of a manganese mine.</title>
        <authorList>
            <person name="Li J."/>
            <person name="Huang J."/>
            <person name="Liao S."/>
            <person name="Wang G."/>
        </authorList>
    </citation>
    <scope>NUCLEOTIDE SEQUENCE [LARGE SCALE GENOMIC DNA]</scope>
    <source>
        <strain evidence="1 2">JH-7</strain>
    </source>
</reference>
<gene>
    <name evidence="1" type="ORF">BFN67_16505</name>
</gene>
<keyword evidence="2" id="KW-1185">Reference proteome</keyword>
<dbReference type="AlphaFoldDB" id="A0A1V8RS45"/>
<evidence type="ECO:0000313" key="2">
    <source>
        <dbReference type="Proteomes" id="UP000191905"/>
    </source>
</evidence>
<dbReference type="Proteomes" id="UP000191905">
    <property type="component" value="Unassembled WGS sequence"/>
</dbReference>
<evidence type="ECO:0000313" key="1">
    <source>
        <dbReference type="EMBL" id="OQM76042.1"/>
    </source>
</evidence>